<reference evidence="1" key="1">
    <citation type="journal article" date="2019" name="Sci. Rep.">
        <title>Draft genome of Tanacetum cinerariifolium, the natural source of mosquito coil.</title>
        <authorList>
            <person name="Yamashiro T."/>
            <person name="Shiraishi A."/>
            <person name="Satake H."/>
            <person name="Nakayama K."/>
        </authorList>
    </citation>
    <scope>NUCLEOTIDE SEQUENCE</scope>
</reference>
<name>A0A6L2J3Z4_TANCI</name>
<proteinExistence type="predicted"/>
<sequence length="92" mass="10317">MCMQLICGTVSPPQLLAFAKNSKKVRSWYLHNIYFVNGIDSVLLFTDLTIRGRVAVGLNPNMRLIGTRLVIVLDDILMKVSILVKETVLITL</sequence>
<protein>
    <submittedName>
        <fullName evidence="1">Uncharacterized protein</fullName>
    </submittedName>
</protein>
<gene>
    <name evidence="1" type="ORF">Tci_002402</name>
</gene>
<dbReference type="AlphaFoldDB" id="A0A6L2J3Z4"/>
<accession>A0A6L2J3Z4</accession>
<organism evidence="1">
    <name type="scientific">Tanacetum cinerariifolium</name>
    <name type="common">Dalmatian daisy</name>
    <name type="synonym">Chrysanthemum cinerariifolium</name>
    <dbReference type="NCBI Taxonomy" id="118510"/>
    <lineage>
        <taxon>Eukaryota</taxon>
        <taxon>Viridiplantae</taxon>
        <taxon>Streptophyta</taxon>
        <taxon>Embryophyta</taxon>
        <taxon>Tracheophyta</taxon>
        <taxon>Spermatophyta</taxon>
        <taxon>Magnoliopsida</taxon>
        <taxon>eudicotyledons</taxon>
        <taxon>Gunneridae</taxon>
        <taxon>Pentapetalae</taxon>
        <taxon>asterids</taxon>
        <taxon>campanulids</taxon>
        <taxon>Asterales</taxon>
        <taxon>Asteraceae</taxon>
        <taxon>Asteroideae</taxon>
        <taxon>Anthemideae</taxon>
        <taxon>Anthemidinae</taxon>
        <taxon>Tanacetum</taxon>
    </lineage>
</organism>
<dbReference type="EMBL" id="BKCJ010000156">
    <property type="protein sequence ID" value="GEU30424.1"/>
    <property type="molecule type" value="Genomic_DNA"/>
</dbReference>
<comment type="caution">
    <text evidence="1">The sequence shown here is derived from an EMBL/GenBank/DDBJ whole genome shotgun (WGS) entry which is preliminary data.</text>
</comment>
<evidence type="ECO:0000313" key="1">
    <source>
        <dbReference type="EMBL" id="GEU30424.1"/>
    </source>
</evidence>